<dbReference type="GO" id="GO:0005576">
    <property type="term" value="C:extracellular region"/>
    <property type="evidence" value="ECO:0007669"/>
    <property type="project" value="TreeGrafter"/>
</dbReference>
<dbReference type="AlphaFoldDB" id="A0A017TG94"/>
<dbReference type="Proteomes" id="UP000019678">
    <property type="component" value="Unassembled WGS sequence"/>
</dbReference>
<dbReference type="InterPro" id="IPR051154">
    <property type="entry name" value="Prespore-cell_inducing_factor"/>
</dbReference>
<evidence type="ECO:0000259" key="6">
    <source>
        <dbReference type="PROSITE" id="PS51820"/>
    </source>
</evidence>
<feature type="compositionally biased region" description="Gly residues" evidence="4">
    <location>
        <begin position="60"/>
        <end position="72"/>
    </location>
</feature>
<dbReference type="NCBIfam" id="TIGR02148">
    <property type="entry name" value="Fibro_Slime"/>
    <property type="match status" value="1"/>
</dbReference>
<comment type="caution">
    <text evidence="7">The sequence shown here is derived from an EMBL/GenBank/DDBJ whole genome shotgun (WGS) entry which is preliminary data.</text>
</comment>
<evidence type="ECO:0000313" key="7">
    <source>
        <dbReference type="EMBL" id="EYF07845.1"/>
    </source>
</evidence>
<evidence type="ECO:0000256" key="1">
    <source>
        <dbReference type="ARBA" id="ARBA00008709"/>
    </source>
</evidence>
<dbReference type="eggNOG" id="COG0823">
    <property type="taxonomic scope" value="Bacteria"/>
</dbReference>
<dbReference type="STRING" id="1192034.CAP_6867"/>
<feature type="compositionally biased region" description="Gly residues" evidence="4">
    <location>
        <begin position="30"/>
        <end position="53"/>
    </location>
</feature>
<evidence type="ECO:0000256" key="2">
    <source>
        <dbReference type="ARBA" id="ARBA00022729"/>
    </source>
</evidence>
<dbReference type="PROSITE" id="PS51820">
    <property type="entry name" value="PA14"/>
    <property type="match status" value="1"/>
</dbReference>
<feature type="region of interest" description="Disordered" evidence="4">
    <location>
        <begin position="30"/>
        <end position="73"/>
    </location>
</feature>
<dbReference type="InterPro" id="IPR011874">
    <property type="entry name" value="Fibro_Slime"/>
</dbReference>
<dbReference type="RefSeq" id="WP_044236593.1">
    <property type="nucleotide sequence ID" value="NZ_ASRX01000006.1"/>
</dbReference>
<evidence type="ECO:0000313" key="8">
    <source>
        <dbReference type="Proteomes" id="UP000019678"/>
    </source>
</evidence>
<evidence type="ECO:0000256" key="4">
    <source>
        <dbReference type="SAM" id="MobiDB-lite"/>
    </source>
</evidence>
<keyword evidence="2 5" id="KW-0732">Signal</keyword>
<keyword evidence="3" id="KW-0325">Glycoprotein</keyword>
<feature type="chain" id="PRO_5001500563" description="PA14 domain-containing protein" evidence="5">
    <location>
        <begin position="24"/>
        <end position="288"/>
    </location>
</feature>
<keyword evidence="8" id="KW-1185">Reference proteome</keyword>
<feature type="domain" description="PA14" evidence="6">
    <location>
        <begin position="131"/>
        <end position="288"/>
    </location>
</feature>
<accession>A0A017TG94</accession>
<proteinExistence type="inferred from homology"/>
<gene>
    <name evidence="7" type="ORF">CAP_6867</name>
</gene>
<organism evidence="7 8">
    <name type="scientific">Chondromyces apiculatus DSM 436</name>
    <dbReference type="NCBI Taxonomy" id="1192034"/>
    <lineage>
        <taxon>Bacteria</taxon>
        <taxon>Pseudomonadati</taxon>
        <taxon>Myxococcota</taxon>
        <taxon>Polyangia</taxon>
        <taxon>Polyangiales</taxon>
        <taxon>Polyangiaceae</taxon>
        <taxon>Chondromyces</taxon>
    </lineage>
</organism>
<evidence type="ECO:0000256" key="5">
    <source>
        <dbReference type="SAM" id="SignalP"/>
    </source>
</evidence>
<reference evidence="7 8" key="1">
    <citation type="submission" date="2013-05" db="EMBL/GenBank/DDBJ databases">
        <title>Genome assembly of Chondromyces apiculatus DSM 436.</title>
        <authorList>
            <person name="Sharma G."/>
            <person name="Khatri I."/>
            <person name="Kaur C."/>
            <person name="Mayilraj S."/>
            <person name="Subramanian S."/>
        </authorList>
    </citation>
    <scope>NUCLEOTIDE SEQUENCE [LARGE SCALE GENOMIC DNA]</scope>
    <source>
        <strain evidence="7 8">DSM 436</strain>
    </source>
</reference>
<dbReference type="PANTHER" id="PTHR31137">
    <property type="entry name" value="PROTEIN PSIB-RELATED-RELATED"/>
    <property type="match status" value="1"/>
</dbReference>
<name>A0A017TG94_9BACT</name>
<dbReference type="Pfam" id="PF07691">
    <property type="entry name" value="PA14"/>
    <property type="match status" value="1"/>
</dbReference>
<dbReference type="EMBL" id="ASRX01000006">
    <property type="protein sequence ID" value="EYF07845.1"/>
    <property type="molecule type" value="Genomic_DNA"/>
</dbReference>
<evidence type="ECO:0000256" key="3">
    <source>
        <dbReference type="ARBA" id="ARBA00023180"/>
    </source>
</evidence>
<dbReference type="InterPro" id="IPR011658">
    <property type="entry name" value="PA14_dom"/>
</dbReference>
<dbReference type="PROSITE" id="PS51257">
    <property type="entry name" value="PROKAR_LIPOPROTEIN"/>
    <property type="match status" value="1"/>
</dbReference>
<dbReference type="InterPro" id="IPR037524">
    <property type="entry name" value="PA14/GLEYA"/>
</dbReference>
<protein>
    <recommendedName>
        <fullName evidence="6">PA14 domain-containing protein</fullName>
    </recommendedName>
</protein>
<comment type="similarity">
    <text evidence="1">Belongs to the prespore-cell-inducing factor family.</text>
</comment>
<sequence>MLPVRTGILGVAAALAMFGAVVGCGGDSSGTGGSGAGNPSGTGGSGNGSGEGGQLFPSGPGSGGNGAGGNGSGDCNPTLTGIVRDFRAYNGGEGHPDFETFGGQGLQGIVEAELGSDHKPVYAHDGATAHTTGPEAYDQWYRDTNGVNQRVEFAIQGTVDQNGLFTYDNSAFFPIDGQGFGNEGREHNFHFTFELHMTFKYQGGEVFSFTGDDDLWVFVNNRLAIDLGGLHSAQSDTLTLTPQKAEELGLVEGVEYPLDFFHAERHTTESNFKVQSSLAFTNCNPIIF</sequence>
<dbReference type="PANTHER" id="PTHR31137:SF9">
    <property type="entry name" value="PA14 DOMAIN-CONTAINING PROTEIN"/>
    <property type="match status" value="1"/>
</dbReference>
<feature type="signal peptide" evidence="5">
    <location>
        <begin position="1"/>
        <end position="23"/>
    </location>
</feature>